<dbReference type="RefSeq" id="WP_074754782.1">
    <property type="nucleotide sequence ID" value="NZ_FNCO01000010.1"/>
</dbReference>
<dbReference type="Gene3D" id="3.40.390.10">
    <property type="entry name" value="Collagenase (Catalytic Domain)"/>
    <property type="match status" value="1"/>
</dbReference>
<keyword evidence="2" id="KW-1185">Reference proteome</keyword>
<proteinExistence type="predicted"/>
<sequence length="191" mass="21964">MTTAKEPVHLLLFIHDDVSLGQRKSLYSDYLKHFCVEMKAITDREVITYELTSIPGMTDISYKGNPGHESFVLSTFNRKAWEFVQGHPHLQWDKNFRYGLITPARFTDKVLGLAHEYSPVFIASLEGYQVIAHELGHTFGARHEDGEVTRNFVGIGYASYMYPENDPFHAKAYRYSDVNRERIAKFLADVP</sequence>
<dbReference type="GO" id="GO:0008237">
    <property type="term" value="F:metallopeptidase activity"/>
    <property type="evidence" value="ECO:0007669"/>
    <property type="project" value="InterPro"/>
</dbReference>
<dbReference type="InterPro" id="IPR024079">
    <property type="entry name" value="MetalloPept_cat_dom_sf"/>
</dbReference>
<dbReference type="AlphaFoldDB" id="A0A1G8HPX6"/>
<evidence type="ECO:0000313" key="2">
    <source>
        <dbReference type="Proteomes" id="UP000182894"/>
    </source>
</evidence>
<dbReference type="STRING" id="89065.SAMN05216605_110165"/>
<gene>
    <name evidence="1" type="ORF">SAMN05216605_110165</name>
</gene>
<dbReference type="EMBL" id="FNCO01000010">
    <property type="protein sequence ID" value="SDI08713.1"/>
    <property type="molecule type" value="Genomic_DNA"/>
</dbReference>
<protein>
    <submittedName>
        <fullName evidence="1">Metallo-peptidase family M12</fullName>
    </submittedName>
</protein>
<reference evidence="2" key="1">
    <citation type="submission" date="2016-10" db="EMBL/GenBank/DDBJ databases">
        <authorList>
            <person name="Varghese N."/>
            <person name="Submissions S."/>
        </authorList>
    </citation>
    <scope>NUCLEOTIDE SEQUENCE [LARGE SCALE GENOMIC DNA]</scope>
    <source>
        <strain evidence="2">ATCC 700689</strain>
    </source>
</reference>
<dbReference type="Proteomes" id="UP000182894">
    <property type="component" value="Unassembled WGS sequence"/>
</dbReference>
<evidence type="ECO:0000313" key="1">
    <source>
        <dbReference type="EMBL" id="SDI08713.1"/>
    </source>
</evidence>
<name>A0A1G8HPX6_9PSED</name>
<accession>A0A1G8HPX6</accession>
<organism evidence="1 2">
    <name type="scientific">Pseudomonas abietaniphila</name>
    <dbReference type="NCBI Taxonomy" id="89065"/>
    <lineage>
        <taxon>Bacteria</taxon>
        <taxon>Pseudomonadati</taxon>
        <taxon>Pseudomonadota</taxon>
        <taxon>Gammaproteobacteria</taxon>
        <taxon>Pseudomonadales</taxon>
        <taxon>Pseudomonadaceae</taxon>
        <taxon>Pseudomonas</taxon>
    </lineage>
</organism>
<dbReference type="OrthoDB" id="5951339at2"/>
<dbReference type="Pfam" id="PF13688">
    <property type="entry name" value="Reprolysin_5"/>
    <property type="match status" value="1"/>
</dbReference>
<dbReference type="SUPFAM" id="SSF55486">
    <property type="entry name" value="Metalloproteases ('zincins'), catalytic domain"/>
    <property type="match status" value="1"/>
</dbReference>